<feature type="region of interest" description="Disordered" evidence="1">
    <location>
        <begin position="1"/>
        <end position="35"/>
    </location>
</feature>
<feature type="region of interest" description="Disordered" evidence="1">
    <location>
        <begin position="51"/>
        <end position="92"/>
    </location>
</feature>
<feature type="compositionally biased region" description="Basic and acidic residues" evidence="1">
    <location>
        <begin position="22"/>
        <end position="31"/>
    </location>
</feature>
<organism evidence="2 3">
    <name type="scientific">Pisolithus tinctorius Marx 270</name>
    <dbReference type="NCBI Taxonomy" id="870435"/>
    <lineage>
        <taxon>Eukaryota</taxon>
        <taxon>Fungi</taxon>
        <taxon>Dikarya</taxon>
        <taxon>Basidiomycota</taxon>
        <taxon>Agaricomycotina</taxon>
        <taxon>Agaricomycetes</taxon>
        <taxon>Agaricomycetidae</taxon>
        <taxon>Boletales</taxon>
        <taxon>Sclerodermatineae</taxon>
        <taxon>Pisolithaceae</taxon>
        <taxon>Pisolithus</taxon>
    </lineage>
</organism>
<accession>A0A0C3IQT1</accession>
<dbReference type="AlphaFoldDB" id="A0A0C3IQT1"/>
<evidence type="ECO:0000313" key="2">
    <source>
        <dbReference type="EMBL" id="KIN99292.1"/>
    </source>
</evidence>
<dbReference type="EMBL" id="KN832006">
    <property type="protein sequence ID" value="KIN99292.1"/>
    <property type="molecule type" value="Genomic_DNA"/>
</dbReference>
<reference evidence="2 3" key="1">
    <citation type="submission" date="2014-04" db="EMBL/GenBank/DDBJ databases">
        <authorList>
            <consortium name="DOE Joint Genome Institute"/>
            <person name="Kuo A."/>
            <person name="Kohler A."/>
            <person name="Costa M.D."/>
            <person name="Nagy L.G."/>
            <person name="Floudas D."/>
            <person name="Copeland A."/>
            <person name="Barry K.W."/>
            <person name="Cichocki N."/>
            <person name="Veneault-Fourrey C."/>
            <person name="LaButti K."/>
            <person name="Lindquist E.A."/>
            <person name="Lipzen A."/>
            <person name="Lundell T."/>
            <person name="Morin E."/>
            <person name="Murat C."/>
            <person name="Sun H."/>
            <person name="Tunlid A."/>
            <person name="Henrissat B."/>
            <person name="Grigoriev I.V."/>
            <person name="Hibbett D.S."/>
            <person name="Martin F."/>
            <person name="Nordberg H.P."/>
            <person name="Cantor M.N."/>
            <person name="Hua S.X."/>
        </authorList>
    </citation>
    <scope>NUCLEOTIDE SEQUENCE [LARGE SCALE GENOMIC DNA]</scope>
    <source>
        <strain evidence="2 3">Marx 270</strain>
    </source>
</reference>
<name>A0A0C3IQT1_PISTI</name>
<reference evidence="3" key="2">
    <citation type="submission" date="2015-01" db="EMBL/GenBank/DDBJ databases">
        <title>Evolutionary Origins and Diversification of the Mycorrhizal Mutualists.</title>
        <authorList>
            <consortium name="DOE Joint Genome Institute"/>
            <consortium name="Mycorrhizal Genomics Consortium"/>
            <person name="Kohler A."/>
            <person name="Kuo A."/>
            <person name="Nagy L.G."/>
            <person name="Floudas D."/>
            <person name="Copeland A."/>
            <person name="Barry K.W."/>
            <person name="Cichocki N."/>
            <person name="Veneault-Fourrey C."/>
            <person name="LaButti K."/>
            <person name="Lindquist E.A."/>
            <person name="Lipzen A."/>
            <person name="Lundell T."/>
            <person name="Morin E."/>
            <person name="Murat C."/>
            <person name="Riley R."/>
            <person name="Ohm R."/>
            <person name="Sun H."/>
            <person name="Tunlid A."/>
            <person name="Henrissat B."/>
            <person name="Grigoriev I.V."/>
            <person name="Hibbett D.S."/>
            <person name="Martin F."/>
        </authorList>
    </citation>
    <scope>NUCLEOTIDE SEQUENCE [LARGE SCALE GENOMIC DNA]</scope>
    <source>
        <strain evidence="3">Marx 270</strain>
    </source>
</reference>
<dbReference type="HOGENOM" id="CLU_1175841_0_0_1"/>
<keyword evidence="3" id="KW-1185">Reference proteome</keyword>
<dbReference type="InParanoid" id="A0A0C3IQT1"/>
<evidence type="ECO:0000256" key="1">
    <source>
        <dbReference type="SAM" id="MobiDB-lite"/>
    </source>
</evidence>
<sequence length="236" mass="25942">MVNAGTIPISLDRPMLRPGGGDNRERMDGIDHNSNNAAYSVAPSWSLSDASRSLPHKLQPTHSIGNLSVPKESPRTDRSTGSSTSLPTAPKRCGWRDNGGKICDMPVTYNNLVRHIAAVHDIKDMAFDAIIECRWCRPGNRMKRESILRHLREKHLGYPRRKNGVTRLSLQFPPMTSSHSALNTGTPVESPTFASPYLPYPVSPSSALSPRSCDFSTSAFSVAIPPISPSLWKQNE</sequence>
<dbReference type="Proteomes" id="UP000054217">
    <property type="component" value="Unassembled WGS sequence"/>
</dbReference>
<evidence type="ECO:0000313" key="3">
    <source>
        <dbReference type="Proteomes" id="UP000054217"/>
    </source>
</evidence>
<gene>
    <name evidence="2" type="ORF">M404DRAFT_815673</name>
</gene>
<dbReference type="OrthoDB" id="2667780at2759"/>
<proteinExistence type="predicted"/>
<protein>
    <submittedName>
        <fullName evidence="2">Uncharacterized protein</fullName>
    </submittedName>
</protein>